<dbReference type="PROSITE" id="PS51387">
    <property type="entry name" value="FAD_PCMH"/>
    <property type="match status" value="1"/>
</dbReference>
<dbReference type="PANTHER" id="PTHR43716">
    <property type="entry name" value="D-2-HYDROXYGLUTARATE DEHYDROGENASE, MITOCHONDRIAL"/>
    <property type="match status" value="1"/>
</dbReference>
<dbReference type="EMBL" id="WXFA01000005">
    <property type="protein sequence ID" value="MBM3091394.1"/>
    <property type="molecule type" value="Genomic_DNA"/>
</dbReference>
<evidence type="ECO:0000259" key="6">
    <source>
        <dbReference type="PROSITE" id="PS51387"/>
    </source>
</evidence>
<keyword evidence="5" id="KW-0560">Oxidoreductase</keyword>
<comment type="similarity">
    <text evidence="2">Belongs to the FAD-binding oxidoreductase/transferase type 4 family.</text>
</comment>
<dbReference type="SUPFAM" id="SSF55103">
    <property type="entry name" value="FAD-linked oxidases, C-terminal domain"/>
    <property type="match status" value="1"/>
</dbReference>
<dbReference type="Gene3D" id="3.30.70.2740">
    <property type="match status" value="1"/>
</dbReference>
<sequence>MDRLQPEFKDEIRRIVGDENLKDEEAIATIDHGVAPENLGAGAVVFPRTTDEVAAVVKCCLANGISLVTHGGRTGLVGGAMSRPGELVLSTVRLNRILDISPIERVAVVEAGVTLQALQVAAAEHRLETGIDLPSRGSATIGGMASTNAGGIAAFRFGVMRHRILGLEAVLADGSIYSDLTRVVKNAAGYDLKHLFVGAEGTLGIITRIAVKLEPQPFATATVLFGLPSVDAALETVRRGLDAEYGQLRAAEAIWNTYFRLTSGHHRWSVSDYNAEHPVNLLVSLSGAEEGALQSELGRIYEDVIEDHPDASAVIASSGAQEMDLWRLREDTDLIYRKHPSAPSYDVSVPLSQVGSYLNRCLADLRGLDATFDPYVFGHLADGNLHIVLNAAGSDIAGEKAKAIEKVLYRDIVTIGGSFSAEHGIGTKRVGSLSATSNPVKLALMHRVKDTLDASAILNPGKVLPRQPTLRRRVHATR</sequence>
<dbReference type="Proteomes" id="UP000744980">
    <property type="component" value="Unassembled WGS sequence"/>
</dbReference>
<organism evidence="7 8">
    <name type="scientific">Ensifer canadensis</name>
    <dbReference type="NCBI Taxonomy" id="555315"/>
    <lineage>
        <taxon>Bacteria</taxon>
        <taxon>Pseudomonadati</taxon>
        <taxon>Pseudomonadota</taxon>
        <taxon>Alphaproteobacteria</taxon>
        <taxon>Hyphomicrobiales</taxon>
        <taxon>Rhizobiaceae</taxon>
        <taxon>Sinorhizobium/Ensifer group</taxon>
        <taxon>Ensifer</taxon>
    </lineage>
</organism>
<keyword evidence="8" id="KW-1185">Reference proteome</keyword>
<reference evidence="7 8" key="1">
    <citation type="submission" date="2020-01" db="EMBL/GenBank/DDBJ databases">
        <title>Draft genome assembly of Ensifer adhaerens T173.</title>
        <authorList>
            <person name="Craig J.E."/>
            <person name="Stinchcombe J.R."/>
        </authorList>
    </citation>
    <scope>NUCLEOTIDE SEQUENCE [LARGE SCALE GENOMIC DNA]</scope>
    <source>
        <strain evidence="7 8">T173</strain>
    </source>
</reference>
<accession>A0AAW4FH06</accession>
<evidence type="ECO:0000256" key="4">
    <source>
        <dbReference type="ARBA" id="ARBA00022827"/>
    </source>
</evidence>
<protein>
    <submittedName>
        <fullName evidence="7">FAD-binding protein</fullName>
    </submittedName>
</protein>
<dbReference type="InterPro" id="IPR036318">
    <property type="entry name" value="FAD-bd_PCMH-like_sf"/>
</dbReference>
<dbReference type="SUPFAM" id="SSF56176">
    <property type="entry name" value="FAD-binding/transporter-associated domain-like"/>
    <property type="match status" value="1"/>
</dbReference>
<keyword evidence="4" id="KW-0274">FAD</keyword>
<name>A0AAW4FH06_9HYPH</name>
<dbReference type="InterPro" id="IPR016166">
    <property type="entry name" value="FAD-bd_PCMH"/>
</dbReference>
<evidence type="ECO:0000256" key="3">
    <source>
        <dbReference type="ARBA" id="ARBA00022630"/>
    </source>
</evidence>
<dbReference type="RefSeq" id="WP_203527861.1">
    <property type="nucleotide sequence ID" value="NZ_CP083371.1"/>
</dbReference>
<proteinExistence type="inferred from homology"/>
<dbReference type="InterPro" id="IPR016171">
    <property type="entry name" value="Vanillyl_alc_oxidase_C-sub2"/>
</dbReference>
<dbReference type="InterPro" id="IPR004113">
    <property type="entry name" value="FAD-bd_oxidored_4_C"/>
</dbReference>
<dbReference type="InterPro" id="IPR016164">
    <property type="entry name" value="FAD-linked_Oxase-like_C"/>
</dbReference>
<dbReference type="GO" id="GO:0071949">
    <property type="term" value="F:FAD binding"/>
    <property type="evidence" value="ECO:0007669"/>
    <property type="project" value="InterPro"/>
</dbReference>
<dbReference type="Gene3D" id="3.30.70.2190">
    <property type="match status" value="1"/>
</dbReference>
<comment type="cofactor">
    <cofactor evidence="1">
        <name>FAD</name>
        <dbReference type="ChEBI" id="CHEBI:57692"/>
    </cofactor>
</comment>
<dbReference type="Gene3D" id="1.10.45.10">
    <property type="entry name" value="Vanillyl-alcohol Oxidase, Chain A, domain 4"/>
    <property type="match status" value="1"/>
</dbReference>
<dbReference type="GO" id="GO:0016491">
    <property type="term" value="F:oxidoreductase activity"/>
    <property type="evidence" value="ECO:0007669"/>
    <property type="project" value="UniProtKB-KW"/>
</dbReference>
<dbReference type="GO" id="GO:0022904">
    <property type="term" value="P:respiratory electron transport chain"/>
    <property type="evidence" value="ECO:0007669"/>
    <property type="project" value="TreeGrafter"/>
</dbReference>
<dbReference type="InterPro" id="IPR051264">
    <property type="entry name" value="FAD-oxidored/transferase_4"/>
</dbReference>
<dbReference type="PANTHER" id="PTHR43716:SF1">
    <property type="entry name" value="D-2-HYDROXYGLUTARATE DEHYDROGENASE, MITOCHONDRIAL"/>
    <property type="match status" value="1"/>
</dbReference>
<dbReference type="Gene3D" id="3.30.465.10">
    <property type="match status" value="1"/>
</dbReference>
<dbReference type="InterPro" id="IPR016169">
    <property type="entry name" value="FAD-bd_PCMH_sub2"/>
</dbReference>
<keyword evidence="3" id="KW-0285">Flavoprotein</keyword>
<feature type="domain" description="FAD-binding PCMH-type" evidence="6">
    <location>
        <begin position="37"/>
        <end position="216"/>
    </location>
</feature>
<evidence type="ECO:0000256" key="5">
    <source>
        <dbReference type="ARBA" id="ARBA00023002"/>
    </source>
</evidence>
<dbReference type="Pfam" id="PF01565">
    <property type="entry name" value="FAD_binding_4"/>
    <property type="match status" value="1"/>
</dbReference>
<gene>
    <name evidence="7" type="ORF">GFB56_11260</name>
</gene>
<dbReference type="InterPro" id="IPR006094">
    <property type="entry name" value="Oxid_FAD_bind_N"/>
</dbReference>
<evidence type="ECO:0000313" key="7">
    <source>
        <dbReference type="EMBL" id="MBM3091394.1"/>
    </source>
</evidence>
<evidence type="ECO:0000313" key="8">
    <source>
        <dbReference type="Proteomes" id="UP000744980"/>
    </source>
</evidence>
<comment type="caution">
    <text evidence="7">The sequence shown here is derived from an EMBL/GenBank/DDBJ whole genome shotgun (WGS) entry which is preliminary data.</text>
</comment>
<dbReference type="Pfam" id="PF02913">
    <property type="entry name" value="FAD-oxidase_C"/>
    <property type="match status" value="1"/>
</dbReference>
<dbReference type="AlphaFoldDB" id="A0AAW4FH06"/>
<evidence type="ECO:0000256" key="2">
    <source>
        <dbReference type="ARBA" id="ARBA00008000"/>
    </source>
</evidence>
<evidence type="ECO:0000256" key="1">
    <source>
        <dbReference type="ARBA" id="ARBA00001974"/>
    </source>
</evidence>